<protein>
    <submittedName>
        <fullName evidence="1">2002_t:CDS:1</fullName>
    </submittedName>
</protein>
<evidence type="ECO:0000313" key="1">
    <source>
        <dbReference type="EMBL" id="CAG8513776.1"/>
    </source>
</evidence>
<dbReference type="EMBL" id="CAJVPM010004495">
    <property type="protein sequence ID" value="CAG8513776.1"/>
    <property type="molecule type" value="Genomic_DNA"/>
</dbReference>
<evidence type="ECO:0000313" key="2">
    <source>
        <dbReference type="Proteomes" id="UP000789860"/>
    </source>
</evidence>
<dbReference type="Proteomes" id="UP000789860">
    <property type="component" value="Unassembled WGS sequence"/>
</dbReference>
<sequence length="79" mass="9014">MSVRYKFTTIDPAICPPLLTFLFLKTSKRHLCIPKCHNPNIGDTTEVDGGGACFRILIQGMISKGLKVRLQFHFWISYK</sequence>
<accession>A0ACA9L7X2</accession>
<proteinExistence type="predicted"/>
<organism evidence="1 2">
    <name type="scientific">Scutellospora calospora</name>
    <dbReference type="NCBI Taxonomy" id="85575"/>
    <lineage>
        <taxon>Eukaryota</taxon>
        <taxon>Fungi</taxon>
        <taxon>Fungi incertae sedis</taxon>
        <taxon>Mucoromycota</taxon>
        <taxon>Glomeromycotina</taxon>
        <taxon>Glomeromycetes</taxon>
        <taxon>Diversisporales</taxon>
        <taxon>Gigasporaceae</taxon>
        <taxon>Scutellospora</taxon>
    </lineage>
</organism>
<gene>
    <name evidence="1" type="ORF">SCALOS_LOCUS3771</name>
</gene>
<comment type="caution">
    <text evidence="1">The sequence shown here is derived from an EMBL/GenBank/DDBJ whole genome shotgun (WGS) entry which is preliminary data.</text>
</comment>
<keyword evidence="2" id="KW-1185">Reference proteome</keyword>
<feature type="non-terminal residue" evidence="1">
    <location>
        <position position="79"/>
    </location>
</feature>
<name>A0ACA9L7X2_9GLOM</name>
<reference evidence="1" key="1">
    <citation type="submission" date="2021-06" db="EMBL/GenBank/DDBJ databases">
        <authorList>
            <person name="Kallberg Y."/>
            <person name="Tangrot J."/>
            <person name="Rosling A."/>
        </authorList>
    </citation>
    <scope>NUCLEOTIDE SEQUENCE</scope>
    <source>
        <strain evidence="1">AU212A</strain>
    </source>
</reference>